<feature type="domain" description="DYW" evidence="4">
    <location>
        <begin position="595"/>
        <end position="687"/>
    </location>
</feature>
<keyword evidence="2" id="KW-0677">Repeat</keyword>
<evidence type="ECO:0000256" key="2">
    <source>
        <dbReference type="ARBA" id="ARBA00022737"/>
    </source>
</evidence>
<evidence type="ECO:0000256" key="3">
    <source>
        <dbReference type="PROSITE-ProRule" id="PRU00708"/>
    </source>
</evidence>
<reference evidence="5" key="1">
    <citation type="journal article" date="2013" name="Genome Biol.">
        <title>Reference genomes and transcriptomes of Nicotiana sylvestris and Nicotiana tomentosiformis.</title>
        <authorList>
            <person name="Sierro N."/>
            <person name="Battey J.N."/>
            <person name="Ouadi S."/>
            <person name="Bovet L."/>
            <person name="Goepfert S."/>
            <person name="Bakaher N."/>
            <person name="Peitsch M.C."/>
            <person name="Ivanov N.V."/>
        </authorList>
    </citation>
    <scope>NUCLEOTIDE SEQUENCE [LARGE SCALE GENOMIC DNA]</scope>
</reference>
<comment type="similarity">
    <text evidence="1">Belongs to the PPR family. PCMP-H subfamily.</text>
</comment>
<dbReference type="PANTHER" id="PTHR47926:SF398">
    <property type="entry name" value="PENTATRICOPEPTIDE REPEAT-CONTAINING PROTEIN"/>
    <property type="match status" value="1"/>
</dbReference>
<evidence type="ECO:0000256" key="1">
    <source>
        <dbReference type="ARBA" id="ARBA00006643"/>
    </source>
</evidence>
<dbReference type="FunFam" id="1.25.40.10:FF:000681">
    <property type="entry name" value="Pentatricopeptide repeat-containing protein"/>
    <property type="match status" value="1"/>
</dbReference>
<evidence type="ECO:0000313" key="5">
    <source>
        <dbReference type="Proteomes" id="UP000189701"/>
    </source>
</evidence>
<dbReference type="GO" id="GO:0009451">
    <property type="term" value="P:RNA modification"/>
    <property type="evidence" value="ECO:0007669"/>
    <property type="project" value="InterPro"/>
</dbReference>
<dbReference type="KEGG" id="nsy:104233031"/>
<dbReference type="Pfam" id="PF01535">
    <property type="entry name" value="PPR"/>
    <property type="match status" value="3"/>
</dbReference>
<evidence type="ECO:0000259" key="4">
    <source>
        <dbReference type="Pfam" id="PF14432"/>
    </source>
</evidence>
<dbReference type="GeneID" id="104233031"/>
<dbReference type="FunFam" id="1.25.40.10:FF:001211">
    <property type="entry name" value="Pentatricopeptide repeat-containing protein"/>
    <property type="match status" value="1"/>
</dbReference>
<dbReference type="PANTHER" id="PTHR47926">
    <property type="entry name" value="PENTATRICOPEPTIDE REPEAT-CONTAINING PROTEIN"/>
    <property type="match status" value="1"/>
</dbReference>
<reference evidence="6" key="2">
    <citation type="submission" date="2025-08" db="UniProtKB">
        <authorList>
            <consortium name="RefSeq"/>
        </authorList>
    </citation>
    <scope>IDENTIFICATION</scope>
    <source>
        <tissue evidence="6">Leaf</tissue>
    </source>
</reference>
<dbReference type="InterPro" id="IPR032867">
    <property type="entry name" value="DYW_dom"/>
</dbReference>
<feature type="repeat" description="PPR" evidence="3">
    <location>
        <begin position="74"/>
        <end position="108"/>
    </location>
</feature>
<gene>
    <name evidence="6" type="primary">LOC104233031</name>
</gene>
<dbReference type="PROSITE" id="PS51375">
    <property type="entry name" value="PPR"/>
    <property type="match status" value="3"/>
</dbReference>
<dbReference type="FunFam" id="1.25.40.10:FF:000196">
    <property type="entry name" value="Pentatricopeptide repeat-containing protein At4g14850"/>
    <property type="match status" value="1"/>
</dbReference>
<dbReference type="GO" id="GO:0003723">
    <property type="term" value="F:RNA binding"/>
    <property type="evidence" value="ECO:0007669"/>
    <property type="project" value="InterPro"/>
</dbReference>
<dbReference type="Pfam" id="PF13041">
    <property type="entry name" value="PPR_2"/>
    <property type="match status" value="2"/>
</dbReference>
<dbReference type="AlphaFoldDB" id="A0A1U7XCH7"/>
<dbReference type="Pfam" id="PF14432">
    <property type="entry name" value="DYW_deaminase"/>
    <property type="match status" value="1"/>
</dbReference>
<dbReference type="eggNOG" id="KOG4197">
    <property type="taxonomic scope" value="Eukaryota"/>
</dbReference>
<dbReference type="InterPro" id="IPR046848">
    <property type="entry name" value="E_motif"/>
</dbReference>
<accession>A0A1U7XCH7</accession>
<organism evidence="5 6">
    <name type="scientific">Nicotiana sylvestris</name>
    <name type="common">Wood tobacco</name>
    <name type="synonym">South American tobacco</name>
    <dbReference type="NCBI Taxonomy" id="4096"/>
    <lineage>
        <taxon>Eukaryota</taxon>
        <taxon>Viridiplantae</taxon>
        <taxon>Streptophyta</taxon>
        <taxon>Embryophyta</taxon>
        <taxon>Tracheophyta</taxon>
        <taxon>Spermatophyta</taxon>
        <taxon>Magnoliopsida</taxon>
        <taxon>eudicotyledons</taxon>
        <taxon>Gunneridae</taxon>
        <taxon>Pentapetalae</taxon>
        <taxon>asterids</taxon>
        <taxon>lamiids</taxon>
        <taxon>Solanales</taxon>
        <taxon>Solanaceae</taxon>
        <taxon>Nicotianoideae</taxon>
        <taxon>Nicotianeae</taxon>
        <taxon>Nicotiana</taxon>
    </lineage>
</organism>
<sequence>MPFLSANALGSLIESAVSTQSLLLGRAAHAHIIRTLEPPFQPFLSNHLINLYSKLDALDSAQLLLSLTPTRYRSVVTWTALIAGSVQTGHFTSALLHFSNMRRECVQPNDFTFPCLFKASAFLHSPVTGQQLHALALKTSLIEDVFVGCSAFDMYGKTGLREYARKMFDEMPHRNIATWNARISNSVLDGKSYDAALKFIELLRVGEEPPNSITFCVFLNACSDGLYLKLGRQLHGYVIRLGFRSDVSVLNGLIDFYGKCHEVKYSELVFDEINERNGVSWCTMLAVYEQNDIWEKAFMVFLKARKEDIKPTEFMISSALSACAGMAVLELGRSIHGLAVKACIESNIFVGSALVDMYGKCGNIEDCESVFYEMPERNLITWNAVMGGYAHQGYADMALSLFEEMTSESHDVVPNYVTLVCVLTACSRAGTVKIGMDIFESMRKKYGIQPGPEHYACVVDMLARAGLVERAYEFIKKMPVPPTVSVWGALLGACRVYGKPELGKVAADNLFQLDPKDSGNHVILSNMFAAAGRWEEANLVRKEMKDVGINKGAGFSWISVRNSVHIFQAKDTIHERYPEIQAMLAKLKRDMKAAGYTADTNFALYDLEEEEKESEVWYHSEKIALAFGLIVIPPGVPIRITKNLRVCVDCHSAIKFISGITGREIIVRDNNRFHCFKDYQCSCRDYW</sequence>
<dbReference type="InterPro" id="IPR046960">
    <property type="entry name" value="PPR_At4g14850-like_plant"/>
</dbReference>
<evidence type="ECO:0000313" key="6">
    <source>
        <dbReference type="RefSeq" id="XP_009784644.1"/>
    </source>
</evidence>
<dbReference type="OrthoDB" id="750109at2759"/>
<dbReference type="Proteomes" id="UP000189701">
    <property type="component" value="Unplaced"/>
</dbReference>
<dbReference type="NCBIfam" id="TIGR00756">
    <property type="entry name" value="PPR"/>
    <property type="match status" value="2"/>
</dbReference>
<name>A0A1U7XCH7_NICSY</name>
<dbReference type="Gene3D" id="1.25.40.10">
    <property type="entry name" value="Tetratricopeptide repeat domain"/>
    <property type="match status" value="4"/>
</dbReference>
<dbReference type="InterPro" id="IPR011990">
    <property type="entry name" value="TPR-like_helical_dom_sf"/>
</dbReference>
<dbReference type="RefSeq" id="XP_009784644.1">
    <property type="nucleotide sequence ID" value="XM_009786342.1"/>
</dbReference>
<feature type="repeat" description="PPR" evidence="3">
    <location>
        <begin position="277"/>
        <end position="311"/>
    </location>
</feature>
<dbReference type="GO" id="GO:0008270">
    <property type="term" value="F:zinc ion binding"/>
    <property type="evidence" value="ECO:0007669"/>
    <property type="project" value="InterPro"/>
</dbReference>
<keyword evidence="5" id="KW-1185">Reference proteome</keyword>
<proteinExistence type="inferred from homology"/>
<feature type="repeat" description="PPR" evidence="3">
    <location>
        <begin position="378"/>
        <end position="412"/>
    </location>
</feature>
<dbReference type="Pfam" id="PF20431">
    <property type="entry name" value="E_motif"/>
    <property type="match status" value="1"/>
</dbReference>
<dbReference type="InterPro" id="IPR002885">
    <property type="entry name" value="PPR_rpt"/>
</dbReference>
<protein>
    <submittedName>
        <fullName evidence="6">Pentatricopeptide repeat-containing protein At4g14850</fullName>
    </submittedName>
</protein>